<evidence type="ECO:0000256" key="3">
    <source>
        <dbReference type="ARBA" id="ARBA00016197"/>
    </source>
</evidence>
<organism evidence="7 8">
    <name type="scientific">Piloderma croceum (strain F 1598)</name>
    <dbReference type="NCBI Taxonomy" id="765440"/>
    <lineage>
        <taxon>Eukaryota</taxon>
        <taxon>Fungi</taxon>
        <taxon>Dikarya</taxon>
        <taxon>Basidiomycota</taxon>
        <taxon>Agaricomycotina</taxon>
        <taxon>Agaricomycetes</taxon>
        <taxon>Agaricomycetidae</taxon>
        <taxon>Atheliales</taxon>
        <taxon>Atheliaceae</taxon>
        <taxon>Piloderma</taxon>
    </lineage>
</organism>
<keyword evidence="4" id="KW-0809">Transit peptide</keyword>
<keyword evidence="8" id="KW-1185">Reference proteome</keyword>
<proteinExistence type="inferred from homology"/>
<dbReference type="PANTHER" id="PTHR36091:SF1">
    <property type="entry name" value="ALTERED INHERITANCE OF MITOCHONDRIA PROTEIN 9, MITOCHONDRIAL"/>
    <property type="match status" value="1"/>
</dbReference>
<keyword evidence="5" id="KW-0496">Mitochondrion</keyword>
<evidence type="ECO:0000256" key="2">
    <source>
        <dbReference type="ARBA" id="ARBA00005543"/>
    </source>
</evidence>
<evidence type="ECO:0000256" key="4">
    <source>
        <dbReference type="ARBA" id="ARBA00022946"/>
    </source>
</evidence>
<dbReference type="OrthoDB" id="2968323at2759"/>
<accession>A0A0C3BPK8</accession>
<dbReference type="InParanoid" id="A0A0C3BPK8"/>
<reference evidence="8" key="2">
    <citation type="submission" date="2015-01" db="EMBL/GenBank/DDBJ databases">
        <title>Evolutionary Origins and Diversification of the Mycorrhizal Mutualists.</title>
        <authorList>
            <consortium name="DOE Joint Genome Institute"/>
            <consortium name="Mycorrhizal Genomics Consortium"/>
            <person name="Kohler A."/>
            <person name="Kuo A."/>
            <person name="Nagy L.G."/>
            <person name="Floudas D."/>
            <person name="Copeland A."/>
            <person name="Barry K.W."/>
            <person name="Cichocki N."/>
            <person name="Veneault-Fourrey C."/>
            <person name="LaButti K."/>
            <person name="Lindquist E.A."/>
            <person name="Lipzen A."/>
            <person name="Lundell T."/>
            <person name="Morin E."/>
            <person name="Murat C."/>
            <person name="Riley R."/>
            <person name="Ohm R."/>
            <person name="Sun H."/>
            <person name="Tunlid A."/>
            <person name="Henrissat B."/>
            <person name="Grigoriev I.V."/>
            <person name="Hibbett D.S."/>
            <person name="Martin F."/>
        </authorList>
    </citation>
    <scope>NUCLEOTIDE SEQUENCE [LARGE SCALE GENOMIC DNA]</scope>
    <source>
        <strain evidence="8">F 1598</strain>
    </source>
</reference>
<dbReference type="HOGENOM" id="CLU_1603374_0_0_1"/>
<dbReference type="EMBL" id="KN832977">
    <property type="protein sequence ID" value="KIM88438.1"/>
    <property type="molecule type" value="Genomic_DNA"/>
</dbReference>
<dbReference type="Proteomes" id="UP000054166">
    <property type="component" value="Unassembled WGS sequence"/>
</dbReference>
<dbReference type="STRING" id="765440.A0A0C3BPK8"/>
<evidence type="ECO:0000256" key="5">
    <source>
        <dbReference type="ARBA" id="ARBA00023128"/>
    </source>
</evidence>
<dbReference type="PANTHER" id="PTHR36091">
    <property type="entry name" value="ALTERED INHERITANCE OF MITOCHONDRIA PROTEIN 9, MITOCHONDRIAL"/>
    <property type="match status" value="1"/>
</dbReference>
<name>A0A0C3BPK8_PILCF</name>
<evidence type="ECO:0000313" key="8">
    <source>
        <dbReference type="Proteomes" id="UP000054166"/>
    </source>
</evidence>
<protein>
    <recommendedName>
        <fullName evidence="3">Altered inheritance of mitochondria protein 9, mitochondrial</fullName>
    </recommendedName>
    <alternativeName>
        <fullName evidence="6">Found in mitochondrial proteome protein 29</fullName>
    </alternativeName>
</protein>
<evidence type="ECO:0000313" key="7">
    <source>
        <dbReference type="EMBL" id="KIM88438.1"/>
    </source>
</evidence>
<gene>
    <name evidence="7" type="ORF">PILCRDRAFT_814335</name>
</gene>
<dbReference type="AlphaFoldDB" id="A0A0C3BPK8"/>
<dbReference type="InterPro" id="IPR011009">
    <property type="entry name" value="Kinase-like_dom_sf"/>
</dbReference>
<evidence type="ECO:0000256" key="1">
    <source>
        <dbReference type="ARBA" id="ARBA00004173"/>
    </source>
</evidence>
<sequence length="166" mass="18730">MSRLLRLALSSGADLQKPKLIFRYTTGRWLDNEAEEQQRRYLPFNIDGLKAATVAAVKGAKSVLHMTKLPEGSYSKVFSITLDNRQKVIGRLPTPHAGPAHLVTTSEVATMEFARKRPGLPVPRVLSWSSAQTSNVVWPQLSEKHRLRLIDEIIRIEKAAFYFAMM</sequence>
<comment type="subcellular location">
    <subcellularLocation>
        <location evidence="1">Mitochondrion</location>
    </subcellularLocation>
</comment>
<comment type="similarity">
    <text evidence="2">Belongs to the AIM9 family.</text>
</comment>
<reference evidence="7 8" key="1">
    <citation type="submission" date="2014-04" db="EMBL/GenBank/DDBJ databases">
        <authorList>
            <consortium name="DOE Joint Genome Institute"/>
            <person name="Kuo A."/>
            <person name="Tarkka M."/>
            <person name="Buscot F."/>
            <person name="Kohler A."/>
            <person name="Nagy L.G."/>
            <person name="Floudas D."/>
            <person name="Copeland A."/>
            <person name="Barry K.W."/>
            <person name="Cichocki N."/>
            <person name="Veneault-Fourrey C."/>
            <person name="LaButti K."/>
            <person name="Lindquist E.A."/>
            <person name="Lipzen A."/>
            <person name="Lundell T."/>
            <person name="Morin E."/>
            <person name="Murat C."/>
            <person name="Sun H."/>
            <person name="Tunlid A."/>
            <person name="Henrissat B."/>
            <person name="Grigoriev I.V."/>
            <person name="Hibbett D.S."/>
            <person name="Martin F."/>
            <person name="Nordberg H.P."/>
            <person name="Cantor M.N."/>
            <person name="Hua S.X."/>
        </authorList>
    </citation>
    <scope>NUCLEOTIDE SEQUENCE [LARGE SCALE GENOMIC DNA]</scope>
    <source>
        <strain evidence="7 8">F 1598</strain>
    </source>
</reference>
<evidence type="ECO:0000256" key="6">
    <source>
        <dbReference type="ARBA" id="ARBA00031849"/>
    </source>
</evidence>
<dbReference type="GO" id="GO:0005739">
    <property type="term" value="C:mitochondrion"/>
    <property type="evidence" value="ECO:0007669"/>
    <property type="project" value="UniProtKB-SubCell"/>
</dbReference>
<dbReference type="SUPFAM" id="SSF56112">
    <property type="entry name" value="Protein kinase-like (PK-like)"/>
    <property type="match status" value="1"/>
</dbReference>
<dbReference type="InterPro" id="IPR051035">
    <property type="entry name" value="Mito_inheritance_9"/>
</dbReference>